<proteinExistence type="predicted"/>
<dbReference type="RefSeq" id="WP_188522726.1">
    <property type="nucleotide sequence ID" value="NZ_BMDG01000003.1"/>
</dbReference>
<dbReference type="InterPro" id="IPR004185">
    <property type="entry name" value="Glyco_hydro_13_lg-like_dom"/>
</dbReference>
<dbReference type="PANTHER" id="PTHR10357">
    <property type="entry name" value="ALPHA-AMYLASE FAMILY MEMBER"/>
    <property type="match status" value="1"/>
</dbReference>
<keyword evidence="2" id="KW-0326">Glycosidase</keyword>
<evidence type="ECO:0000313" key="4">
    <source>
        <dbReference type="EMBL" id="GGI06573.1"/>
    </source>
</evidence>
<name>A0ABQ2B5L7_9MICO</name>
<organism evidence="4 5">
    <name type="scientific">Isoptericola cucumis</name>
    <dbReference type="NCBI Taxonomy" id="1776856"/>
    <lineage>
        <taxon>Bacteria</taxon>
        <taxon>Bacillati</taxon>
        <taxon>Actinomycetota</taxon>
        <taxon>Actinomycetes</taxon>
        <taxon>Micrococcales</taxon>
        <taxon>Promicromonosporaceae</taxon>
        <taxon>Isoptericola</taxon>
    </lineage>
</organism>
<keyword evidence="1" id="KW-0378">Hydrolase</keyword>
<comment type="caution">
    <text evidence="4">The sequence shown here is derived from an EMBL/GenBank/DDBJ whole genome shotgun (WGS) entry which is preliminary data.</text>
</comment>
<dbReference type="CDD" id="cd11338">
    <property type="entry name" value="AmyAc_CMD"/>
    <property type="match status" value="1"/>
</dbReference>
<dbReference type="EMBL" id="BMDG01000003">
    <property type="protein sequence ID" value="GGI06573.1"/>
    <property type="molecule type" value="Genomic_DNA"/>
</dbReference>
<reference evidence="5" key="1">
    <citation type="journal article" date="2019" name="Int. J. Syst. Evol. Microbiol.">
        <title>The Global Catalogue of Microorganisms (GCM) 10K type strain sequencing project: providing services to taxonomists for standard genome sequencing and annotation.</title>
        <authorList>
            <consortium name="The Broad Institute Genomics Platform"/>
            <consortium name="The Broad Institute Genome Sequencing Center for Infectious Disease"/>
            <person name="Wu L."/>
            <person name="Ma J."/>
        </authorList>
    </citation>
    <scope>NUCLEOTIDE SEQUENCE [LARGE SCALE GENOMIC DNA]</scope>
    <source>
        <strain evidence="5">CCM 8653</strain>
    </source>
</reference>
<dbReference type="SMART" id="SM00642">
    <property type="entry name" value="Aamy"/>
    <property type="match status" value="1"/>
</dbReference>
<dbReference type="CDD" id="cd02857">
    <property type="entry name" value="E_set_CDase_PDE_N"/>
    <property type="match status" value="1"/>
</dbReference>
<dbReference type="PANTHER" id="PTHR10357:SF210">
    <property type="entry name" value="MALTODEXTRIN GLUCOSIDASE"/>
    <property type="match status" value="1"/>
</dbReference>
<dbReference type="InterPro" id="IPR014756">
    <property type="entry name" value="Ig_E-set"/>
</dbReference>
<dbReference type="InterPro" id="IPR017853">
    <property type="entry name" value="GH"/>
</dbReference>
<feature type="domain" description="Glycosyl hydrolase family 13 catalytic" evidence="3">
    <location>
        <begin position="145"/>
        <end position="547"/>
    </location>
</feature>
<sequence length="635" mass="68373">MTTGSAHPDLPHPDAAHLLDVPHHDGSRLFVPAGTPAPGDVVPARVRVPKGAGVRDVWLRTVLDGEPRMTRARRDGGDAHEDWYAADVVVHHPVTSYRFFLDVPGGYRWLDGRGVHDREVPDAASFRMTTHAPAPAWLTEGLAYQVFPDRFARSRAADDREPPSWAVPAAWDDEPAGTGPLAGTQLFGGDLDGVVDHLDHIQALGVRTLYLTPVFPGRSNHRYDASTFDHVDPLLGGDAAYARLAHAVHARGMRLMGDVTTNHTGDGHEWFARALADPSSPEHAMYLWAGSGPDVVAVPGRPGYVGWLGHGSLPKLDWSADETWRRMITGEDAVVARYLREPFALDGWRVDVANMTGRYGAADRARAVARALRERVVGERPDGALVAEHFHDASADLAGDGWHANMNYAGFTRPAWSWLVPEGSLVPFLDLPTGVPRRPGGAMVAAMREFASAVPWQVTAAQWNMLGSHDTPRLRTLVGSRELVEVAAALLFTYPGAPVVFAGDEVGATGTNGEHGRTTMAWDQAAGGGPRWDAATLDAYRSLSALRASSRALREGGLRWAAVRDDAVAYLRETPDERVLVVLARAPWAGVQLPAHLLAPGAQPERLFGDVALTATAGGLYVSGEGPGTGVWRLA</sequence>
<keyword evidence="5" id="KW-1185">Reference proteome</keyword>
<dbReference type="Pfam" id="PF00128">
    <property type="entry name" value="Alpha-amylase"/>
    <property type="match status" value="1"/>
</dbReference>
<gene>
    <name evidence="4" type="ORF">GCM10007368_11840</name>
</gene>
<dbReference type="Proteomes" id="UP000632535">
    <property type="component" value="Unassembled WGS sequence"/>
</dbReference>
<evidence type="ECO:0000256" key="1">
    <source>
        <dbReference type="ARBA" id="ARBA00022801"/>
    </source>
</evidence>
<accession>A0ABQ2B5L7</accession>
<evidence type="ECO:0000259" key="3">
    <source>
        <dbReference type="SMART" id="SM00642"/>
    </source>
</evidence>
<dbReference type="InterPro" id="IPR006047">
    <property type="entry name" value="GH13_cat_dom"/>
</dbReference>
<evidence type="ECO:0000313" key="5">
    <source>
        <dbReference type="Proteomes" id="UP000632535"/>
    </source>
</evidence>
<dbReference type="SUPFAM" id="SSF51445">
    <property type="entry name" value="(Trans)glycosidases"/>
    <property type="match status" value="1"/>
</dbReference>
<dbReference type="SUPFAM" id="SSF81296">
    <property type="entry name" value="E set domains"/>
    <property type="match status" value="1"/>
</dbReference>
<dbReference type="Gene3D" id="3.20.20.80">
    <property type="entry name" value="Glycosidases"/>
    <property type="match status" value="1"/>
</dbReference>
<evidence type="ECO:0000256" key="2">
    <source>
        <dbReference type="ARBA" id="ARBA00023295"/>
    </source>
</evidence>
<protein>
    <submittedName>
        <fullName evidence="4">Alpha-glycosidase</fullName>
    </submittedName>
</protein>